<reference evidence="3" key="1">
    <citation type="journal article" date="2014" name="BMC Genomics">
        <title>Genome sequencing of two Neorhizobium galegae strains reveals a noeT gene responsible for the unusual acetylation of the nodulation factors.</title>
        <authorList>
            <person name="Osterman J."/>
            <person name="Marsh J."/>
            <person name="Laine P.K."/>
            <person name="Zeng Z."/>
            <person name="Alatalo E."/>
            <person name="Sullivan J.T."/>
            <person name="Young J.P."/>
            <person name="Thomas-Oates J."/>
            <person name="Paulin L."/>
            <person name="Lindstrom K."/>
        </authorList>
    </citation>
    <scope>NUCLEOTIDE SEQUENCE [LARGE SCALE GENOMIC DNA]</scope>
    <source>
        <strain evidence="3">HAMBI 1141</strain>
    </source>
</reference>
<accession>A0A068T6U7</accession>
<dbReference type="PATRIC" id="fig|1028801.3.peg.712"/>
<dbReference type="KEGG" id="ngl:RG1141_CH07000"/>
<dbReference type="InterPro" id="IPR035093">
    <property type="entry name" value="RelE/ParE_toxin_dom_sf"/>
</dbReference>
<dbReference type="AlphaFoldDB" id="A0A068T6U7"/>
<proteinExistence type="predicted"/>
<sequence length="103" mass="11771">MKYTVLFSDDAEEDVAELLEYLVPAAGEKVAKRYVDRLIDYCYSFETFPERGVFSNKRPGLRLVGYRRKATIAFQVKGDVVVIARIFHRGRNIDFGDASSDLD</sequence>
<protein>
    <submittedName>
        <fullName evidence="2">Plasmid stabilization system protein</fullName>
    </submittedName>
</protein>
<dbReference type="Gene3D" id="3.30.2310.20">
    <property type="entry name" value="RelE-like"/>
    <property type="match status" value="1"/>
</dbReference>
<keyword evidence="1" id="KW-1277">Toxin-antitoxin system</keyword>
<organism evidence="2 3">
    <name type="scientific">Neorhizobium galegae bv. officinalis bv. officinalis str. HAMBI 1141</name>
    <dbReference type="NCBI Taxonomy" id="1028801"/>
    <lineage>
        <taxon>Bacteria</taxon>
        <taxon>Pseudomonadati</taxon>
        <taxon>Pseudomonadota</taxon>
        <taxon>Alphaproteobacteria</taxon>
        <taxon>Hyphomicrobiales</taxon>
        <taxon>Rhizobiaceae</taxon>
        <taxon>Rhizobium/Agrobacterium group</taxon>
        <taxon>Neorhizobium</taxon>
    </lineage>
</organism>
<dbReference type="InterPro" id="IPR007712">
    <property type="entry name" value="RelE/ParE_toxin"/>
</dbReference>
<dbReference type="RefSeq" id="WP_038540868.1">
    <property type="nucleotide sequence ID" value="NZ_HG938355.1"/>
</dbReference>
<dbReference type="eggNOG" id="COG3668">
    <property type="taxonomic scope" value="Bacteria"/>
</dbReference>
<dbReference type="Proteomes" id="UP000028186">
    <property type="component" value="Chromosome I"/>
</dbReference>
<dbReference type="Pfam" id="PF05016">
    <property type="entry name" value="ParE_toxin"/>
    <property type="match status" value="1"/>
</dbReference>
<dbReference type="HOGENOM" id="CLU_147162_10_0_5"/>
<evidence type="ECO:0000313" key="2">
    <source>
        <dbReference type="EMBL" id="CDN53060.1"/>
    </source>
</evidence>
<evidence type="ECO:0000256" key="1">
    <source>
        <dbReference type="ARBA" id="ARBA00022649"/>
    </source>
</evidence>
<dbReference type="EMBL" id="HG938355">
    <property type="protein sequence ID" value="CDN53060.1"/>
    <property type="molecule type" value="Genomic_DNA"/>
</dbReference>
<evidence type="ECO:0000313" key="3">
    <source>
        <dbReference type="Proteomes" id="UP000028186"/>
    </source>
</evidence>
<gene>
    <name evidence="2" type="ORF">RG1141_CH07000</name>
</gene>
<name>A0A068T6U7_NEOGA</name>